<dbReference type="GeneID" id="73378182"/>
<organism evidence="3 4">
    <name type="scientific">Candida oxycetoniae</name>
    <dbReference type="NCBI Taxonomy" id="497107"/>
    <lineage>
        <taxon>Eukaryota</taxon>
        <taxon>Fungi</taxon>
        <taxon>Dikarya</taxon>
        <taxon>Ascomycota</taxon>
        <taxon>Saccharomycotina</taxon>
        <taxon>Pichiomycetes</taxon>
        <taxon>Debaryomycetaceae</taxon>
        <taxon>Candida/Lodderomyces clade</taxon>
        <taxon>Candida</taxon>
    </lineage>
</organism>
<feature type="compositionally biased region" description="Acidic residues" evidence="2">
    <location>
        <begin position="43"/>
        <end position="59"/>
    </location>
</feature>
<dbReference type="InterPro" id="IPR011990">
    <property type="entry name" value="TPR-like_helical_dom_sf"/>
</dbReference>
<dbReference type="Gene3D" id="1.25.40.10">
    <property type="entry name" value="Tetratricopeptide repeat domain"/>
    <property type="match status" value="4"/>
</dbReference>
<reference evidence="3" key="1">
    <citation type="journal article" date="2022" name="DNA Res.">
        <title>Genome analysis of five recently described species of the CUG-Ser clade uncovers Candida theae as a new hybrid lineage with pathogenic potential in the Candida parapsilosis species complex.</title>
        <authorList>
            <person name="Mixao V."/>
            <person name="Del Olmo V."/>
            <person name="Hegedusova E."/>
            <person name="Saus E."/>
            <person name="Pryszcz L."/>
            <person name="Cillingova A."/>
            <person name="Nosek J."/>
            <person name="Gabaldon T."/>
        </authorList>
    </citation>
    <scope>NUCLEOTIDE SEQUENCE</scope>
    <source>
        <strain evidence="3">CBS 10844</strain>
    </source>
</reference>
<accession>A0AAI9T1M4</accession>
<dbReference type="GO" id="GO:0000127">
    <property type="term" value="C:transcription factor TFIIIC complex"/>
    <property type="evidence" value="ECO:0007669"/>
    <property type="project" value="TreeGrafter"/>
</dbReference>
<keyword evidence="4" id="KW-1185">Reference proteome</keyword>
<dbReference type="PANTHER" id="PTHR23082">
    <property type="entry name" value="TRANSCRIPTION INITIATION FACTOR IIIC TFIIIC , POLYPEPTIDE 3-RELATED"/>
    <property type="match status" value="1"/>
</dbReference>
<protein>
    <submittedName>
        <fullName evidence="3">TFC4</fullName>
    </submittedName>
</protein>
<dbReference type="SUPFAM" id="SSF48452">
    <property type="entry name" value="TPR-like"/>
    <property type="match status" value="2"/>
</dbReference>
<evidence type="ECO:0000256" key="1">
    <source>
        <dbReference type="PROSITE-ProRule" id="PRU00339"/>
    </source>
</evidence>
<dbReference type="Proteomes" id="UP001202479">
    <property type="component" value="Unassembled WGS sequence"/>
</dbReference>
<name>A0AAI9T1M4_9ASCO</name>
<proteinExistence type="predicted"/>
<dbReference type="InterPro" id="IPR039340">
    <property type="entry name" value="Tfc4/TFIIIC-102/Sfc4"/>
</dbReference>
<feature type="repeat" description="TPR" evidence="1">
    <location>
        <begin position="249"/>
        <end position="282"/>
    </location>
</feature>
<dbReference type="GO" id="GO:0006383">
    <property type="term" value="P:transcription by RNA polymerase III"/>
    <property type="evidence" value="ECO:0007669"/>
    <property type="project" value="InterPro"/>
</dbReference>
<feature type="region of interest" description="Disordered" evidence="2">
    <location>
        <begin position="1"/>
        <end position="101"/>
    </location>
</feature>
<comment type="caution">
    <text evidence="3">The sequence shown here is derived from an EMBL/GenBank/DDBJ whole genome shotgun (WGS) entry which is preliminary data.</text>
</comment>
<dbReference type="SMART" id="SM00028">
    <property type="entry name" value="TPR"/>
    <property type="match status" value="9"/>
</dbReference>
<evidence type="ECO:0000313" key="3">
    <source>
        <dbReference type="EMBL" id="KAI3406719.2"/>
    </source>
</evidence>
<feature type="repeat" description="TPR" evidence="1">
    <location>
        <begin position="430"/>
        <end position="463"/>
    </location>
</feature>
<feature type="compositionally biased region" description="Acidic residues" evidence="2">
    <location>
        <begin position="78"/>
        <end position="99"/>
    </location>
</feature>
<feature type="region of interest" description="Disordered" evidence="2">
    <location>
        <begin position="319"/>
        <end position="346"/>
    </location>
</feature>
<dbReference type="PANTHER" id="PTHR23082:SF0">
    <property type="entry name" value="GENERAL TRANSCRIPTION FACTOR 3C POLYPEPTIDE 3"/>
    <property type="match status" value="1"/>
</dbReference>
<feature type="compositionally biased region" description="Polar residues" evidence="2">
    <location>
        <begin position="1"/>
        <end position="21"/>
    </location>
</feature>
<dbReference type="EMBL" id="JAHUZD010000022">
    <property type="protein sequence ID" value="KAI3406719.2"/>
    <property type="molecule type" value="Genomic_DNA"/>
</dbReference>
<sequence>MSFNNVLPSANYFETNSVQKADSSDDSDENKLERVLNELDNNSFDDDDDDDDDSDDDNDGTNNDESKRDEDGLIYNTSDDDEDFLFEDESEEEEDDYNEDYNFKDALKGASNFRVRNKRELLPKSGKFSYKQKMTRSENRELDPEVRMHLSEANEAFVRNDLQVALQLYTKVIKKDAKNFSAYKAIGEIHKSLGNLNDCCNSWMLAASIHPWDTEFWSQVAELSADLGHIDQAIYCYNKSITSDINKSAENILQRAILYKEKRQFGKALDGFQKIRALYPTDSNILKNIAGIYSEQRRLNDAINLYMKVLDWNINPKPSSSSSSSSSSAAAAAGSSSSSSSSSSGEVYPRFEWTELNILLELHLQYRSYRFGLNVLKLAARWIQGRSDETWWDESDDSEFDPKRRFRNLSKNVDKAHIEEFEKKPYKLPIDIRFKLGALRLGLGDKEEALLNFEFLLEDDPDGIADLHFETGKLLEEAGLYEEALTYLTQAQGDEEVSTSFEFVQLLGKCYFEVGDFMLAKDAYEDLLRIDPENADYKLAFAETLYHLGDDAKAERLINEVKKSSMKSSSSPPSSLEWKRPSFVQENTENLSLIKNRILKGPKRARLTEHEKEEMELNAKRKVLEKYGRMERLQESVNAGDKIAISAWIQLATPLIEMFTNVKSFFPRDRMKKFKGIVKYTRRKDMDLNEKLARAYNLLEGISQGENYVRQTLISKSEYRGLTYQQWFEIFAQFAFVLWKYNENAEYADEILNVALSVSVFAQDKKKEAILQVLKIILGISQNQPSTTIQTYVRLLLNANQFSPFICKFFICSFVSGYRFWETFANYNQQKYFLRQLKAYDSSYSKVHITGMSNVTANLSNVTLGECHADLVYIYGNLLGGNRSYSSSIFYMNRAYEHYNRDPMICLMLALSHLHRSMQRLSANRHIQLLQGISYFLEYQQHRSNNGTLYEIQEIQYNFGRLFHTLGLSSLAIRHYNKVLSISDENELDDDYNLSREAAYNLSLIYNLNGNTHYASELAEKYLVI</sequence>
<dbReference type="InterPro" id="IPR019734">
    <property type="entry name" value="TPR_rpt"/>
</dbReference>
<feature type="compositionally biased region" description="Low complexity" evidence="2">
    <location>
        <begin position="319"/>
        <end position="345"/>
    </location>
</feature>
<keyword evidence="1" id="KW-0802">TPR repeat</keyword>
<dbReference type="Pfam" id="PF13432">
    <property type="entry name" value="TPR_16"/>
    <property type="match status" value="1"/>
</dbReference>
<dbReference type="Pfam" id="PF14559">
    <property type="entry name" value="TPR_19"/>
    <property type="match status" value="1"/>
</dbReference>
<evidence type="ECO:0000313" key="4">
    <source>
        <dbReference type="Proteomes" id="UP001202479"/>
    </source>
</evidence>
<dbReference type="AlphaFoldDB" id="A0AAI9T1M4"/>
<feature type="repeat" description="TPR" evidence="1">
    <location>
        <begin position="501"/>
        <end position="534"/>
    </location>
</feature>
<gene>
    <name evidence="3" type="ORF">KGF56_000565</name>
</gene>
<evidence type="ECO:0000256" key="2">
    <source>
        <dbReference type="SAM" id="MobiDB-lite"/>
    </source>
</evidence>
<dbReference type="PROSITE" id="PS50005">
    <property type="entry name" value="TPR"/>
    <property type="match status" value="3"/>
</dbReference>
<dbReference type="RefSeq" id="XP_049182464.1">
    <property type="nucleotide sequence ID" value="XM_049326490.1"/>
</dbReference>